<dbReference type="RefSeq" id="WP_152359951.1">
    <property type="nucleotide sequence ID" value="NZ_WHJE01000273.1"/>
</dbReference>
<evidence type="ECO:0000313" key="5">
    <source>
        <dbReference type="Proteomes" id="UP000451860"/>
    </source>
</evidence>
<dbReference type="Pfam" id="PF00107">
    <property type="entry name" value="ADH_zinc_N"/>
    <property type="match status" value="1"/>
</dbReference>
<protein>
    <submittedName>
        <fullName evidence="4">Zinc-binding dehydrogenase</fullName>
    </submittedName>
</protein>
<dbReference type="InterPro" id="IPR011032">
    <property type="entry name" value="GroES-like_sf"/>
</dbReference>
<evidence type="ECO:0000313" key="4">
    <source>
        <dbReference type="EMBL" id="KAE8762107.1"/>
    </source>
</evidence>
<feature type="non-terminal residue" evidence="4">
    <location>
        <position position="343"/>
    </location>
</feature>
<organism evidence="4 5">
    <name type="scientific">Georgenia thermotolerans</name>
    <dbReference type="NCBI Taxonomy" id="527326"/>
    <lineage>
        <taxon>Bacteria</taxon>
        <taxon>Bacillati</taxon>
        <taxon>Actinomycetota</taxon>
        <taxon>Actinomycetes</taxon>
        <taxon>Micrococcales</taxon>
        <taxon>Bogoriellaceae</taxon>
        <taxon>Georgenia</taxon>
    </lineage>
</organism>
<evidence type="ECO:0000256" key="1">
    <source>
        <dbReference type="ARBA" id="ARBA00022857"/>
    </source>
</evidence>
<evidence type="ECO:0000256" key="2">
    <source>
        <dbReference type="ARBA" id="ARBA00023002"/>
    </source>
</evidence>
<reference evidence="4 5" key="1">
    <citation type="submission" date="2019-10" db="EMBL/GenBank/DDBJ databases">
        <title>Georgenia wutianyii sp. nov. and Georgenia yuyongxinii sp. nov. isolated from plateau pika (Ochotona curzoniae) in the Qinghai-Tibet plateau of China.</title>
        <authorList>
            <person name="Tian Z."/>
        </authorList>
    </citation>
    <scope>NUCLEOTIDE SEQUENCE [LARGE SCALE GENOMIC DNA]</scope>
    <source>
        <strain evidence="4 5">DSM 21501</strain>
    </source>
</reference>
<dbReference type="InterPro" id="IPR013154">
    <property type="entry name" value="ADH-like_N"/>
</dbReference>
<dbReference type="AlphaFoldDB" id="A0A7J5UIB0"/>
<dbReference type="Proteomes" id="UP000451860">
    <property type="component" value="Unassembled WGS sequence"/>
</dbReference>
<feature type="domain" description="Enoyl reductase (ER)" evidence="3">
    <location>
        <begin position="10"/>
        <end position="321"/>
    </location>
</feature>
<dbReference type="PANTHER" id="PTHR48106:SF13">
    <property type="entry name" value="QUINONE OXIDOREDUCTASE-RELATED"/>
    <property type="match status" value="1"/>
</dbReference>
<evidence type="ECO:0000259" key="3">
    <source>
        <dbReference type="SMART" id="SM00829"/>
    </source>
</evidence>
<dbReference type="SMART" id="SM00829">
    <property type="entry name" value="PKS_ER"/>
    <property type="match status" value="1"/>
</dbReference>
<dbReference type="GO" id="GO:0005829">
    <property type="term" value="C:cytosol"/>
    <property type="evidence" value="ECO:0007669"/>
    <property type="project" value="TreeGrafter"/>
</dbReference>
<proteinExistence type="predicted"/>
<dbReference type="GO" id="GO:0008270">
    <property type="term" value="F:zinc ion binding"/>
    <property type="evidence" value="ECO:0007669"/>
    <property type="project" value="InterPro"/>
</dbReference>
<dbReference type="InterPro" id="IPR013149">
    <property type="entry name" value="ADH-like_C"/>
</dbReference>
<dbReference type="Pfam" id="PF08240">
    <property type="entry name" value="ADH_N"/>
    <property type="match status" value="1"/>
</dbReference>
<dbReference type="PANTHER" id="PTHR48106">
    <property type="entry name" value="QUINONE OXIDOREDUCTASE PIG3-RELATED"/>
    <property type="match status" value="1"/>
</dbReference>
<dbReference type="GO" id="GO:0035925">
    <property type="term" value="F:mRNA 3'-UTR AU-rich region binding"/>
    <property type="evidence" value="ECO:0007669"/>
    <property type="project" value="TreeGrafter"/>
</dbReference>
<keyword evidence="5" id="KW-1185">Reference proteome</keyword>
<dbReference type="SUPFAM" id="SSF51735">
    <property type="entry name" value="NAD(P)-binding Rossmann-fold domains"/>
    <property type="match status" value="1"/>
</dbReference>
<dbReference type="CDD" id="cd08244">
    <property type="entry name" value="MDR_enoyl_red"/>
    <property type="match status" value="1"/>
</dbReference>
<dbReference type="GO" id="GO:0070402">
    <property type="term" value="F:NADPH binding"/>
    <property type="evidence" value="ECO:0007669"/>
    <property type="project" value="TreeGrafter"/>
</dbReference>
<dbReference type="GO" id="GO:0003960">
    <property type="term" value="F:quinone reductase (NADPH) activity"/>
    <property type="evidence" value="ECO:0007669"/>
    <property type="project" value="TreeGrafter"/>
</dbReference>
<sequence>MRAIRLHEFGPATNLVLDELPDLTPAAGQVRVAVEASGVHLLDTSLRRGEPGPMPAPELPTIPGREVAGVVDRVGAGVDGSWRGRRVVAHLGLVPGGYAEQAVTGVAALFPVPDHVSFPDAVAAVGTGRTAQGILELEPPTPDDVVLVPSAAGGLGWLLAQAARAVDATVVAAAGGPARVAALAPLDADLVADYTGPGWAETVRAATGGVTLVYDGVGGDVGRAALELLRPGGRLVMFGHSAGEPTRFDTDDVVSRAISVGWSLGPRMQSLPGGVPGLAARALDRVGASEWRPLVTTYPLAEAARAHADLEARRALGKVVLVTGRQWALSRGECIGLGRFRPG</sequence>
<keyword evidence="2" id="KW-0560">Oxidoreductase</keyword>
<dbReference type="SUPFAM" id="SSF50129">
    <property type="entry name" value="GroES-like"/>
    <property type="match status" value="1"/>
</dbReference>
<dbReference type="Gene3D" id="3.90.180.10">
    <property type="entry name" value="Medium-chain alcohol dehydrogenases, catalytic domain"/>
    <property type="match status" value="1"/>
</dbReference>
<accession>A0A7J5UIB0</accession>
<dbReference type="InterPro" id="IPR002364">
    <property type="entry name" value="Quin_OxRdtase/zeta-crystal_CS"/>
</dbReference>
<dbReference type="InterPro" id="IPR020843">
    <property type="entry name" value="ER"/>
</dbReference>
<dbReference type="EMBL" id="WHJE01000273">
    <property type="protein sequence ID" value="KAE8762107.1"/>
    <property type="molecule type" value="Genomic_DNA"/>
</dbReference>
<comment type="caution">
    <text evidence="4">The sequence shown here is derived from an EMBL/GenBank/DDBJ whole genome shotgun (WGS) entry which is preliminary data.</text>
</comment>
<dbReference type="Gene3D" id="3.40.50.720">
    <property type="entry name" value="NAD(P)-binding Rossmann-like Domain"/>
    <property type="match status" value="1"/>
</dbReference>
<name>A0A7J5UIB0_9MICO</name>
<dbReference type="PROSITE" id="PS01162">
    <property type="entry name" value="QOR_ZETA_CRYSTAL"/>
    <property type="match status" value="1"/>
</dbReference>
<dbReference type="OrthoDB" id="9780520at2"/>
<dbReference type="InterPro" id="IPR036291">
    <property type="entry name" value="NAD(P)-bd_dom_sf"/>
</dbReference>
<gene>
    <name evidence="4" type="ORF">GB883_21080</name>
</gene>
<keyword evidence="1" id="KW-0521">NADP</keyword>